<dbReference type="AlphaFoldDB" id="A0A6C0ED59"/>
<dbReference type="Gene3D" id="1.10.600.10">
    <property type="entry name" value="Farnesyl Diphosphate Synthase"/>
    <property type="match status" value="1"/>
</dbReference>
<evidence type="ECO:0000313" key="1">
    <source>
        <dbReference type="EMBL" id="QHT26410.1"/>
    </source>
</evidence>
<dbReference type="InterPro" id="IPR008949">
    <property type="entry name" value="Isoprenoid_synthase_dom_sf"/>
</dbReference>
<organism evidence="1">
    <name type="scientific">viral metagenome</name>
    <dbReference type="NCBI Taxonomy" id="1070528"/>
    <lineage>
        <taxon>unclassified sequences</taxon>
        <taxon>metagenomes</taxon>
        <taxon>organismal metagenomes</taxon>
    </lineage>
</organism>
<proteinExistence type="predicted"/>
<evidence type="ECO:0008006" key="2">
    <source>
        <dbReference type="Google" id="ProtNLM"/>
    </source>
</evidence>
<reference evidence="1" key="1">
    <citation type="journal article" date="2020" name="Nature">
        <title>Giant virus diversity and host interactions through global metagenomics.</title>
        <authorList>
            <person name="Schulz F."/>
            <person name="Roux S."/>
            <person name="Paez-Espino D."/>
            <person name="Jungbluth S."/>
            <person name="Walsh D.A."/>
            <person name="Denef V.J."/>
            <person name="McMahon K.D."/>
            <person name="Konstantinidis K.T."/>
            <person name="Eloe-Fadrosh E.A."/>
            <person name="Kyrpides N.C."/>
            <person name="Woyke T."/>
        </authorList>
    </citation>
    <scope>NUCLEOTIDE SEQUENCE</scope>
    <source>
        <strain evidence="1">GVMAG-M-3300023179-27</strain>
    </source>
</reference>
<dbReference type="SUPFAM" id="SSF48576">
    <property type="entry name" value="Terpenoid synthases"/>
    <property type="match status" value="1"/>
</dbReference>
<protein>
    <recommendedName>
        <fullName evidence="2">Polyprenyl synthetase</fullName>
    </recommendedName>
</protein>
<dbReference type="EMBL" id="MN739788">
    <property type="protein sequence ID" value="QHT26410.1"/>
    <property type="molecule type" value="Genomic_DNA"/>
</dbReference>
<sequence length="320" mass="36702">MSRLKRYTDSIDNFIRNKSCISGDNLDNHNLITKEIDKCDHMCATLLLTVLNTACKKTKKTIHGYHMACGIDMIHMITRLLDDKIEYENEYGREKIRNTVAELSTCVYQSLSSNIDTVSFNMKDVAFKIQTFCNNYLNKKIYKIVKYDGYVSSKKMQKSDILNIKFKKEDEIKEKLQKMYVVDKSIMLEKIESTYGAMCQCSLVLGWVLGGGDEKHLESLEQLGIYLGIMFKLCKDFENIENDILECGKITNNFVVNSGIHESFGLFMDAKTKFMEGCLVLDIYSHTAKEIVDAIESKFDSCIENASLDMKTTYSSFSKH</sequence>
<accession>A0A6C0ED59</accession>
<name>A0A6C0ED59_9ZZZZ</name>